<dbReference type="PATRIC" id="fig|1349767.4.peg.1701"/>
<protein>
    <submittedName>
        <fullName evidence="1">Uncharacterized protein</fullName>
    </submittedName>
</protein>
<dbReference type="AlphaFoldDB" id="W0VDF1"/>
<proteinExistence type="predicted"/>
<accession>W0VDF1</accession>
<sequence length="49" mass="5440">MFRLNGSALPARWSPLILESIDHARQAAVEKQNSYLLDGVDTLSVKKEA</sequence>
<evidence type="ECO:0000313" key="2">
    <source>
        <dbReference type="Proteomes" id="UP000027604"/>
    </source>
</evidence>
<evidence type="ECO:0000313" key="1">
    <source>
        <dbReference type="EMBL" id="CDG85690.1"/>
    </source>
</evidence>
<dbReference type="HOGENOM" id="CLU_3136611_0_0_4"/>
<dbReference type="RefSeq" id="WP_156484126.1">
    <property type="nucleotide sequence ID" value="NZ_BCTH01000044.1"/>
</dbReference>
<name>W0VDF1_9BURK</name>
<reference evidence="1 2" key="1">
    <citation type="journal article" date="2015" name="Genome Announc.">
        <title>Genome Sequence of Mushroom Soft-Rot Pathogen Janthinobacterium agaricidamnosum.</title>
        <authorList>
            <person name="Graupner K."/>
            <person name="Lackner G."/>
            <person name="Hertweck C."/>
        </authorList>
    </citation>
    <scope>NUCLEOTIDE SEQUENCE [LARGE SCALE GENOMIC DNA]</scope>
    <source>
        <strain evidence="2">NBRC 102515 / DSM 9628</strain>
    </source>
</reference>
<gene>
    <name evidence="1" type="ORF">GJA_5092</name>
</gene>
<organism evidence="1 2">
    <name type="scientific">Janthinobacterium agaricidamnosum NBRC 102515 = DSM 9628</name>
    <dbReference type="NCBI Taxonomy" id="1349767"/>
    <lineage>
        <taxon>Bacteria</taxon>
        <taxon>Pseudomonadati</taxon>
        <taxon>Pseudomonadota</taxon>
        <taxon>Betaproteobacteria</taxon>
        <taxon>Burkholderiales</taxon>
        <taxon>Oxalobacteraceae</taxon>
        <taxon>Janthinobacterium</taxon>
    </lineage>
</organism>
<dbReference type="EMBL" id="HG322949">
    <property type="protein sequence ID" value="CDG85690.1"/>
    <property type="molecule type" value="Genomic_DNA"/>
</dbReference>
<dbReference type="Proteomes" id="UP000027604">
    <property type="component" value="Chromosome I"/>
</dbReference>
<keyword evidence="2" id="KW-1185">Reference proteome</keyword>
<dbReference type="KEGG" id="jag:GJA_5092"/>